<dbReference type="AlphaFoldDB" id="A0A699GVP0"/>
<dbReference type="Gene3D" id="2.40.70.10">
    <property type="entry name" value="Acid Proteases"/>
    <property type="match status" value="1"/>
</dbReference>
<evidence type="ECO:0000313" key="1">
    <source>
        <dbReference type="EMBL" id="GEW50475.1"/>
    </source>
</evidence>
<comment type="caution">
    <text evidence="1">The sequence shown here is derived from an EMBL/GenBank/DDBJ whole genome shotgun (WGS) entry which is preliminary data.</text>
</comment>
<dbReference type="PANTHER" id="PTHR33067">
    <property type="entry name" value="RNA-DIRECTED DNA POLYMERASE-RELATED"/>
    <property type="match status" value="1"/>
</dbReference>
<reference evidence="1" key="1">
    <citation type="journal article" date="2019" name="Sci. Rep.">
        <title>Draft genome of Tanacetum cinerariifolium, the natural source of mosquito coil.</title>
        <authorList>
            <person name="Yamashiro T."/>
            <person name="Shiraishi A."/>
            <person name="Satake H."/>
            <person name="Nakayama K."/>
        </authorList>
    </citation>
    <scope>NUCLEOTIDE SEQUENCE</scope>
</reference>
<gene>
    <name evidence="1" type="ORF">Tci_222451</name>
</gene>
<proteinExistence type="predicted"/>
<evidence type="ECO:0008006" key="2">
    <source>
        <dbReference type="Google" id="ProtNLM"/>
    </source>
</evidence>
<sequence length="503" mass="56622">MEEINNFQQEPDENLYQAWERFKELLMKCPQHYLTEMHETAADAKVTIQEMAEYSQKWHNGKSRSRSTETSDGLAAIQEQFNNLGREIKKVNEKVYAAQVGCEQCNGPCYTKDYLLKLERKTLEEAYYTLSMEDTLSKFVLLERGFGSLPSSTEAILRDQFNSISTTIKANSCPICHIGSSEYAVSTGRNRTLMYETIKMTILFPSHLNGYYYKEKNGSYGPQFLKAYSEASQSIPRKEKDQGSFTLPCFIHNVCFDSTFVDLGASVSVIPLSTYLNLGLGELAHTKLTVELEDMTVKYPKGIAKTCSGLRRGLCLICENNQNSLNDSLSISENSSQSPSHINHHCCYECGDPLDGIFCHQCTCESCGKESNEFIKSSVENLVPNPSKSKGEHECDVPACDDFTTFSNLLFDVDDDFSSSNDESFFDEDISKKIYSNPLFDEEIISMKIDPHHFNAESDLIESLLNQDSSIISSSLKIDFLPDEFVGELIFLKSIPPGIDKAD</sequence>
<organism evidence="1">
    <name type="scientific">Tanacetum cinerariifolium</name>
    <name type="common">Dalmatian daisy</name>
    <name type="synonym">Chrysanthemum cinerariifolium</name>
    <dbReference type="NCBI Taxonomy" id="118510"/>
    <lineage>
        <taxon>Eukaryota</taxon>
        <taxon>Viridiplantae</taxon>
        <taxon>Streptophyta</taxon>
        <taxon>Embryophyta</taxon>
        <taxon>Tracheophyta</taxon>
        <taxon>Spermatophyta</taxon>
        <taxon>Magnoliopsida</taxon>
        <taxon>eudicotyledons</taxon>
        <taxon>Gunneridae</taxon>
        <taxon>Pentapetalae</taxon>
        <taxon>asterids</taxon>
        <taxon>campanulids</taxon>
        <taxon>Asterales</taxon>
        <taxon>Asteraceae</taxon>
        <taxon>Asteroideae</taxon>
        <taxon>Anthemideae</taxon>
        <taxon>Anthemidinae</taxon>
        <taxon>Tanacetum</taxon>
    </lineage>
</organism>
<dbReference type="EMBL" id="BKCJ010061190">
    <property type="protein sequence ID" value="GEW50475.1"/>
    <property type="molecule type" value="Genomic_DNA"/>
</dbReference>
<accession>A0A699GVP0</accession>
<dbReference type="InterPro" id="IPR021109">
    <property type="entry name" value="Peptidase_aspartic_dom_sf"/>
</dbReference>
<name>A0A699GVP0_TANCI</name>
<protein>
    <recommendedName>
        <fullName evidence="2">Retrotransposon gag domain-containing protein</fullName>
    </recommendedName>
</protein>
<dbReference type="PANTHER" id="PTHR33067:SF9">
    <property type="entry name" value="RNA-DIRECTED DNA POLYMERASE"/>
    <property type="match status" value="1"/>
</dbReference>